<accession>A0ABN9UPR9</accession>
<evidence type="ECO:0000256" key="6">
    <source>
        <dbReference type="SAM" id="MobiDB-lite"/>
    </source>
</evidence>
<evidence type="ECO:0000256" key="3">
    <source>
        <dbReference type="ARBA" id="ARBA00022692"/>
    </source>
</evidence>
<feature type="compositionally biased region" description="Low complexity" evidence="6">
    <location>
        <begin position="9"/>
        <end position="22"/>
    </location>
</feature>
<dbReference type="Pfam" id="PF00083">
    <property type="entry name" value="Sugar_tr"/>
    <property type="match status" value="1"/>
</dbReference>
<evidence type="ECO:0000313" key="9">
    <source>
        <dbReference type="EMBL" id="CAK0861959.1"/>
    </source>
</evidence>
<feature type="transmembrane region" description="Helical" evidence="7">
    <location>
        <begin position="401"/>
        <end position="421"/>
    </location>
</feature>
<feature type="transmembrane region" description="Helical" evidence="7">
    <location>
        <begin position="372"/>
        <end position="394"/>
    </location>
</feature>
<feature type="transmembrane region" description="Helical" evidence="7">
    <location>
        <begin position="165"/>
        <end position="184"/>
    </location>
</feature>
<feature type="non-terminal residue" evidence="9">
    <location>
        <position position="1"/>
    </location>
</feature>
<organism evidence="9 10">
    <name type="scientific">Prorocentrum cordatum</name>
    <dbReference type="NCBI Taxonomy" id="2364126"/>
    <lineage>
        <taxon>Eukaryota</taxon>
        <taxon>Sar</taxon>
        <taxon>Alveolata</taxon>
        <taxon>Dinophyceae</taxon>
        <taxon>Prorocentrales</taxon>
        <taxon>Prorocentraceae</taxon>
        <taxon>Prorocentrum</taxon>
    </lineage>
</organism>
<evidence type="ECO:0000313" key="10">
    <source>
        <dbReference type="Proteomes" id="UP001189429"/>
    </source>
</evidence>
<evidence type="ECO:0000256" key="4">
    <source>
        <dbReference type="ARBA" id="ARBA00022989"/>
    </source>
</evidence>
<evidence type="ECO:0000259" key="8">
    <source>
        <dbReference type="PROSITE" id="PS50850"/>
    </source>
</evidence>
<gene>
    <name evidence="9" type="ORF">PCOR1329_LOCUS50494</name>
</gene>
<name>A0ABN9UPR9_9DINO</name>
<evidence type="ECO:0000256" key="5">
    <source>
        <dbReference type="ARBA" id="ARBA00023136"/>
    </source>
</evidence>
<reference evidence="9" key="1">
    <citation type="submission" date="2023-10" db="EMBL/GenBank/DDBJ databases">
        <authorList>
            <person name="Chen Y."/>
            <person name="Shah S."/>
            <person name="Dougan E. K."/>
            <person name="Thang M."/>
            <person name="Chan C."/>
        </authorList>
    </citation>
    <scope>NUCLEOTIDE SEQUENCE [LARGE SCALE GENOMIC DNA]</scope>
</reference>
<dbReference type="SUPFAM" id="SSF103473">
    <property type="entry name" value="MFS general substrate transporter"/>
    <property type="match status" value="1"/>
</dbReference>
<protein>
    <recommendedName>
        <fullName evidence="8">Major facilitator superfamily (MFS) profile domain-containing protein</fullName>
    </recommendedName>
</protein>
<feature type="transmembrane region" description="Helical" evidence="7">
    <location>
        <begin position="336"/>
        <end position="360"/>
    </location>
</feature>
<dbReference type="InterPro" id="IPR036259">
    <property type="entry name" value="MFS_trans_sf"/>
</dbReference>
<evidence type="ECO:0000256" key="2">
    <source>
        <dbReference type="ARBA" id="ARBA00022448"/>
    </source>
</evidence>
<dbReference type="InterPro" id="IPR020846">
    <property type="entry name" value="MFS_dom"/>
</dbReference>
<dbReference type="InterPro" id="IPR005828">
    <property type="entry name" value="MFS_sugar_transport-like"/>
</dbReference>
<dbReference type="Proteomes" id="UP001189429">
    <property type="component" value="Unassembled WGS sequence"/>
</dbReference>
<keyword evidence="10" id="KW-1185">Reference proteome</keyword>
<sequence length="453" mass="46819">SLLAPCSNAAARPPGRGRAARWPARHGRCSFRRAAATRPARQPQRGRCDGCAPGPMSAGGGAAEPLSRTAAAGPGGASYGAAEAGGAAGEGCSGRLLALVLCLCCAVVAEGYDIGVLNGVAVRIQDEFGFGAFRIGVIISVTPLFVIMGSGLGGWLADHYGRQRALAATLCFLVVGPVVMSLANGFDLLVIGRALVGTGIGAGLVVVSAYIAEIAPASLRGRFVGIEEVSLNVGMLLGYIANWAMVGLEDDWRYMLALGSLFNLAVMAALVLGCIPESPRWLMLHGRDEEASAILARFTGAREAAGALRAWKAVPRAGPVAPVAALWPLDPPMRRALTAGIVVGVAQTCCGYLAVAYYSSKVMSRVMGERQAFLNTVIMGLIATLVVVAVVFRVDDIGRRTALLASTAGTAGGCVWVAVAFHNAWNPWALAAGLTSPFGSGSSWRASPWDWGQ</sequence>
<keyword evidence="4 7" id="KW-1133">Transmembrane helix</keyword>
<keyword evidence="3 7" id="KW-0812">Transmembrane</keyword>
<dbReference type="PROSITE" id="PS50850">
    <property type="entry name" value="MFS"/>
    <property type="match status" value="1"/>
</dbReference>
<dbReference type="InterPro" id="IPR050814">
    <property type="entry name" value="Myo-inositol_Transporter"/>
</dbReference>
<comment type="caution">
    <text evidence="9">The sequence shown here is derived from an EMBL/GenBank/DDBJ whole genome shotgun (WGS) entry which is preliminary data.</text>
</comment>
<feature type="region of interest" description="Disordered" evidence="6">
    <location>
        <begin position="1"/>
        <end position="24"/>
    </location>
</feature>
<keyword evidence="5 7" id="KW-0472">Membrane</keyword>
<evidence type="ECO:0000256" key="7">
    <source>
        <dbReference type="SAM" id="Phobius"/>
    </source>
</evidence>
<dbReference type="EMBL" id="CAUYUJ010016111">
    <property type="protein sequence ID" value="CAK0861959.1"/>
    <property type="molecule type" value="Genomic_DNA"/>
</dbReference>
<dbReference type="PANTHER" id="PTHR48020:SF12">
    <property type="entry name" value="PROTON MYO-INOSITOL COTRANSPORTER"/>
    <property type="match status" value="1"/>
</dbReference>
<dbReference type="Gene3D" id="1.20.1250.20">
    <property type="entry name" value="MFS general substrate transporter like domains"/>
    <property type="match status" value="1"/>
</dbReference>
<proteinExistence type="predicted"/>
<keyword evidence="2" id="KW-0813">Transport</keyword>
<feature type="transmembrane region" description="Helical" evidence="7">
    <location>
        <begin position="252"/>
        <end position="275"/>
    </location>
</feature>
<feature type="transmembrane region" description="Helical" evidence="7">
    <location>
        <begin position="224"/>
        <end position="246"/>
    </location>
</feature>
<dbReference type="PANTHER" id="PTHR48020">
    <property type="entry name" value="PROTON MYO-INOSITOL COTRANSPORTER"/>
    <property type="match status" value="1"/>
</dbReference>
<comment type="subcellular location">
    <subcellularLocation>
        <location evidence="1">Membrane</location>
        <topology evidence="1">Multi-pass membrane protein</topology>
    </subcellularLocation>
</comment>
<feature type="transmembrane region" description="Helical" evidence="7">
    <location>
        <begin position="132"/>
        <end position="153"/>
    </location>
</feature>
<feature type="transmembrane region" description="Helical" evidence="7">
    <location>
        <begin position="190"/>
        <end position="212"/>
    </location>
</feature>
<feature type="domain" description="Major facilitator superfamily (MFS) profile" evidence="8">
    <location>
        <begin position="99"/>
        <end position="453"/>
    </location>
</feature>
<evidence type="ECO:0000256" key="1">
    <source>
        <dbReference type="ARBA" id="ARBA00004141"/>
    </source>
</evidence>